<dbReference type="GO" id="GO:0003743">
    <property type="term" value="F:translation initiation factor activity"/>
    <property type="evidence" value="ECO:0007669"/>
    <property type="project" value="UniProtKB-KW"/>
</dbReference>
<evidence type="ECO:0000256" key="1">
    <source>
        <dbReference type="ARBA" id="ARBA00009860"/>
    </source>
</evidence>
<feature type="compositionally biased region" description="Basic residues" evidence="7">
    <location>
        <begin position="1"/>
        <end position="14"/>
    </location>
</feature>
<keyword evidence="3" id="KW-0810">Translation regulation</keyword>
<evidence type="ECO:0000256" key="4">
    <source>
        <dbReference type="ARBA" id="ARBA00022884"/>
    </source>
</evidence>
<gene>
    <name evidence="8" type="ORF">BV898_07759</name>
</gene>
<evidence type="ECO:0000256" key="6">
    <source>
        <dbReference type="RuleBase" id="RU004374"/>
    </source>
</evidence>
<keyword evidence="4 6" id="KW-0694">RNA-binding</keyword>
<evidence type="ECO:0000256" key="5">
    <source>
        <dbReference type="ARBA" id="ARBA00022917"/>
    </source>
</evidence>
<comment type="similarity">
    <text evidence="1 6">Belongs to the eukaryotic initiation factor 4E family.</text>
</comment>
<dbReference type="PANTHER" id="PTHR11960">
    <property type="entry name" value="EUKARYOTIC TRANSLATION INITIATION FACTOR 4E RELATED"/>
    <property type="match status" value="1"/>
</dbReference>
<dbReference type="Pfam" id="PF01652">
    <property type="entry name" value="IF4E"/>
    <property type="match status" value="1"/>
</dbReference>
<proteinExistence type="inferred from homology"/>
<dbReference type="OrthoDB" id="590761at2759"/>
<keyword evidence="9" id="KW-1185">Reference proteome</keyword>
<dbReference type="AlphaFoldDB" id="A0A1W0WSK4"/>
<comment type="caution">
    <text evidence="8">The sequence shown here is derived from an EMBL/GenBank/DDBJ whole genome shotgun (WGS) entry which is preliminary data.</text>
</comment>
<reference evidence="9" key="1">
    <citation type="submission" date="2017-01" db="EMBL/GenBank/DDBJ databases">
        <title>Comparative genomics of anhydrobiosis in the tardigrade Hypsibius dujardini.</title>
        <authorList>
            <person name="Yoshida Y."/>
            <person name="Koutsovoulos G."/>
            <person name="Laetsch D."/>
            <person name="Stevens L."/>
            <person name="Kumar S."/>
            <person name="Horikawa D."/>
            <person name="Ishino K."/>
            <person name="Komine S."/>
            <person name="Tomita M."/>
            <person name="Blaxter M."/>
            <person name="Arakawa K."/>
        </authorList>
    </citation>
    <scope>NUCLEOTIDE SEQUENCE [LARGE SCALE GENOMIC DNA]</scope>
    <source>
        <strain evidence="9">Z151</strain>
    </source>
</reference>
<dbReference type="SUPFAM" id="SSF55418">
    <property type="entry name" value="eIF4e-like"/>
    <property type="match status" value="1"/>
</dbReference>
<dbReference type="InterPro" id="IPR001040">
    <property type="entry name" value="TIF_eIF_4E"/>
</dbReference>
<keyword evidence="5 6" id="KW-0648">Protein biosynthesis</keyword>
<feature type="region of interest" description="Disordered" evidence="7">
    <location>
        <begin position="1"/>
        <end position="42"/>
    </location>
</feature>
<dbReference type="InterPro" id="IPR023398">
    <property type="entry name" value="TIF_eIF4e-like"/>
</dbReference>
<dbReference type="GO" id="GO:0016281">
    <property type="term" value="C:eukaryotic translation initiation factor 4F complex"/>
    <property type="evidence" value="ECO:0007669"/>
    <property type="project" value="TreeGrafter"/>
</dbReference>
<evidence type="ECO:0000313" key="8">
    <source>
        <dbReference type="EMBL" id="OQV18170.1"/>
    </source>
</evidence>
<dbReference type="Proteomes" id="UP000192578">
    <property type="component" value="Unassembled WGS sequence"/>
</dbReference>
<evidence type="ECO:0000256" key="7">
    <source>
        <dbReference type="SAM" id="MobiDB-lite"/>
    </source>
</evidence>
<dbReference type="PANTHER" id="PTHR11960:SF8">
    <property type="entry name" value="EUKARYOTIC TRANSLATION INITIATION FACTOR 4E1-RELATED"/>
    <property type="match status" value="1"/>
</dbReference>
<evidence type="ECO:0000313" key="9">
    <source>
        <dbReference type="Proteomes" id="UP000192578"/>
    </source>
</evidence>
<dbReference type="GO" id="GO:0000340">
    <property type="term" value="F:RNA 7-methylguanosine cap binding"/>
    <property type="evidence" value="ECO:0007669"/>
    <property type="project" value="TreeGrafter"/>
</dbReference>
<dbReference type="Gene3D" id="3.30.760.10">
    <property type="entry name" value="RNA Cap, Translation Initiation Factor Eif4e"/>
    <property type="match status" value="1"/>
</dbReference>
<dbReference type="EMBL" id="MTYJ01000052">
    <property type="protein sequence ID" value="OQV18170.1"/>
    <property type="molecule type" value="Genomic_DNA"/>
</dbReference>
<sequence>MAKKKPGKGKKRTNHPSDSSPEKEMILSLTASPETPAETPPAMTPPLHMEAGNDVQEQENEARFFYHSLETPWTLFFLDGDAVRNSNDWSSANKQVISFQTVEEFWGTCKSIIPVADLSRGSDYSFFRGGLGEMRMIRPEWEDVANSNGGSWRMTLSTVSVKKSSINELYRELLMLLVGEQFDDFNNDVNGLVVSCRSGSFRFAIWTGTTLREACLAIGRKIAGVLTGECWAKLEFYDHGSMNINPGRGRKAPVPMYSLA</sequence>
<dbReference type="GO" id="GO:0006417">
    <property type="term" value="P:regulation of translation"/>
    <property type="evidence" value="ECO:0007669"/>
    <property type="project" value="UniProtKB-KW"/>
</dbReference>
<evidence type="ECO:0000256" key="2">
    <source>
        <dbReference type="ARBA" id="ARBA00022540"/>
    </source>
</evidence>
<accession>A0A1W0WSK4</accession>
<keyword evidence="2 6" id="KW-0396">Initiation factor</keyword>
<name>A0A1W0WSK4_HYPEX</name>
<evidence type="ECO:0000256" key="3">
    <source>
        <dbReference type="ARBA" id="ARBA00022845"/>
    </source>
</evidence>
<protein>
    <submittedName>
        <fullName evidence="8">Eukaryotic translation initiation factor 4E</fullName>
    </submittedName>
</protein>
<organism evidence="8 9">
    <name type="scientific">Hypsibius exemplaris</name>
    <name type="common">Freshwater tardigrade</name>
    <dbReference type="NCBI Taxonomy" id="2072580"/>
    <lineage>
        <taxon>Eukaryota</taxon>
        <taxon>Metazoa</taxon>
        <taxon>Ecdysozoa</taxon>
        <taxon>Tardigrada</taxon>
        <taxon>Eutardigrada</taxon>
        <taxon>Parachela</taxon>
        <taxon>Hypsibioidea</taxon>
        <taxon>Hypsibiidae</taxon>
        <taxon>Hypsibius</taxon>
    </lineage>
</organism>